<dbReference type="PANTHER" id="PTHR45927">
    <property type="entry name" value="LYSM-DOMAIN RECEPTOR-LIKE KINASE-RELATED"/>
    <property type="match status" value="1"/>
</dbReference>
<dbReference type="Gramene" id="KCW67799">
    <property type="protein sequence ID" value="KCW67799"/>
    <property type="gene ID" value="EUGRSUZ_F01529"/>
</dbReference>
<comment type="subcellular location">
    <subcellularLocation>
        <location evidence="1">Cell membrane</location>
        <topology evidence="1">Single-pass membrane protein</topology>
    </subcellularLocation>
</comment>
<keyword evidence="4 12" id="KW-0732">Signal</keyword>
<feature type="region of interest" description="Disordered" evidence="10">
    <location>
        <begin position="244"/>
        <end position="263"/>
    </location>
</feature>
<feature type="signal peptide" evidence="12">
    <location>
        <begin position="1"/>
        <end position="21"/>
    </location>
</feature>
<protein>
    <recommendedName>
        <fullName evidence="13">Protein kinase domain-containing protein</fullName>
    </recommendedName>
</protein>
<dbReference type="Pfam" id="PF23473">
    <property type="entry name" value="LysM3_LYK4_5"/>
    <property type="match status" value="1"/>
</dbReference>
<accession>A0A059BP25</accession>
<dbReference type="Pfam" id="PF07714">
    <property type="entry name" value="PK_Tyr_Ser-Thr"/>
    <property type="match status" value="1"/>
</dbReference>
<keyword evidence="3 11" id="KW-0812">Transmembrane</keyword>
<dbReference type="InterPro" id="IPR056563">
    <property type="entry name" value="LysM3_LYK4_5"/>
</dbReference>
<dbReference type="Pfam" id="PF23472">
    <property type="entry name" value="LysM2_CERK1_LYK3_4_5"/>
    <property type="match status" value="1"/>
</dbReference>
<proteinExistence type="predicted"/>
<evidence type="ECO:0000256" key="12">
    <source>
        <dbReference type="SAM" id="SignalP"/>
    </source>
</evidence>
<reference evidence="14" key="1">
    <citation type="submission" date="2013-07" db="EMBL/GenBank/DDBJ databases">
        <title>The genome of Eucalyptus grandis.</title>
        <authorList>
            <person name="Schmutz J."/>
            <person name="Hayes R."/>
            <person name="Myburg A."/>
            <person name="Tuskan G."/>
            <person name="Grattapaglia D."/>
            <person name="Rokhsar D.S."/>
        </authorList>
    </citation>
    <scope>NUCLEOTIDE SEQUENCE</scope>
    <source>
        <tissue evidence="14">Leaf extractions</tissue>
    </source>
</reference>
<dbReference type="GO" id="GO:0005524">
    <property type="term" value="F:ATP binding"/>
    <property type="evidence" value="ECO:0007669"/>
    <property type="project" value="UniProtKB-KW"/>
</dbReference>
<dbReference type="AlphaFoldDB" id="A0A059BP25"/>
<dbReference type="eggNOG" id="ENOG502QSV7">
    <property type="taxonomic scope" value="Eukaryota"/>
</dbReference>
<dbReference type="GO" id="GO:0045087">
    <property type="term" value="P:innate immune response"/>
    <property type="evidence" value="ECO:0007669"/>
    <property type="project" value="UniProtKB-ARBA"/>
</dbReference>
<keyword evidence="7 11" id="KW-1133">Transmembrane helix</keyword>
<name>A0A059BP25_EUCGR</name>
<evidence type="ECO:0000313" key="14">
    <source>
        <dbReference type="EMBL" id="KCW67799.1"/>
    </source>
</evidence>
<dbReference type="KEGG" id="egr:104448721"/>
<evidence type="ECO:0000256" key="5">
    <source>
        <dbReference type="ARBA" id="ARBA00022741"/>
    </source>
</evidence>
<dbReference type="OrthoDB" id="4062651at2759"/>
<evidence type="ECO:0000256" key="7">
    <source>
        <dbReference type="ARBA" id="ARBA00022989"/>
    </source>
</evidence>
<dbReference type="EMBL" id="KK198758">
    <property type="protein sequence ID" value="KCW67799.1"/>
    <property type="molecule type" value="Genomic_DNA"/>
</dbReference>
<keyword evidence="8 11" id="KW-0472">Membrane</keyword>
<evidence type="ECO:0000256" key="6">
    <source>
        <dbReference type="ARBA" id="ARBA00022840"/>
    </source>
</evidence>
<evidence type="ECO:0000256" key="9">
    <source>
        <dbReference type="ARBA" id="ARBA00023157"/>
    </source>
</evidence>
<evidence type="ECO:0000256" key="2">
    <source>
        <dbReference type="ARBA" id="ARBA00022475"/>
    </source>
</evidence>
<gene>
    <name evidence="14" type="ORF">EUGRSUZ_F01529</name>
</gene>
<keyword evidence="2" id="KW-1003">Cell membrane</keyword>
<feature type="domain" description="Protein kinase" evidence="13">
    <location>
        <begin position="267"/>
        <end position="627"/>
    </location>
</feature>
<keyword evidence="6" id="KW-0067">ATP-binding</keyword>
<dbReference type="Gene3D" id="3.30.200.20">
    <property type="entry name" value="Phosphorylase Kinase, domain 1"/>
    <property type="match status" value="1"/>
</dbReference>
<sequence length="631" mass="69654">MDRQIVLSLFTLSLFASSVNAQQKYSGNSVLDCDSDDRDGPSPAFLYACNGNRRACRAFLIFKSRPPYDSVPTISALLSSGQEEVARANNVTRLAVFPTEKEVIVPVNCSCSGQYYRAVSAFPIAGANDTYFTVANDTYQGLSTCDALKRANQHGEFELERASELRVPLRCACPTRNQTGNGVRYLLTYSINWNDNITGIGERFNASAEAILMENGFSGANPTIFPFTTILVPLTTAPSSLQTKVTYQKQPSSTPPPYVSPRREPDRKLYLAVGAAAGGLLVIVFAAFACVLWHQKRKAVVPQFQGQAIGKSASPVDLHFEIASLEEILKVFVFEEIKKATQNFSSRNRIQGSVFRGAFGQETLAVKRVSRDVSNEVNILKKINHFNLIRLRGFCEFNGCYYLVFEYMSHGSLRGWLSSGKSSKKTRSWSHRINIALDVANGLHYLHSFTKPAYVHKDINSSNILLNGDLRAKIANFGLARVARRETSSACPASHHGGARGYISPEYIKAGLVTSKTDVYGFGVMLLELITGKDAVILQDRREVLLSAAIASAMERDDAEMEILQSFIDPRLERSGSVLAMRMVRLSLTCLAHEPTRRPGMEEIVATLLKIQADLKALEIQPPHSKLGKRV</sequence>
<evidence type="ECO:0000256" key="8">
    <source>
        <dbReference type="ARBA" id="ARBA00023136"/>
    </source>
</evidence>
<dbReference type="InterPro" id="IPR001245">
    <property type="entry name" value="Ser-Thr/Tyr_kinase_cat_dom"/>
</dbReference>
<dbReference type="GO" id="GO:0005886">
    <property type="term" value="C:plasma membrane"/>
    <property type="evidence" value="ECO:0007669"/>
    <property type="project" value="UniProtKB-SubCell"/>
</dbReference>
<evidence type="ECO:0000256" key="4">
    <source>
        <dbReference type="ARBA" id="ARBA00022729"/>
    </source>
</evidence>
<feature type="chain" id="PRO_5001568647" description="Protein kinase domain-containing protein" evidence="12">
    <location>
        <begin position="22"/>
        <end position="631"/>
    </location>
</feature>
<dbReference type="Gene3D" id="1.10.510.10">
    <property type="entry name" value="Transferase(Phosphotransferase) domain 1"/>
    <property type="match status" value="1"/>
</dbReference>
<feature type="transmembrane region" description="Helical" evidence="11">
    <location>
        <begin position="269"/>
        <end position="293"/>
    </location>
</feature>
<dbReference type="InParanoid" id="A0A059BP25"/>
<dbReference type="InterPro" id="IPR056561">
    <property type="entry name" value="NFP_LYK_LysM1"/>
</dbReference>
<dbReference type="FunFam" id="1.10.510.10:FF:000468">
    <property type="entry name" value="PTI1-like tyrosine-protein kinase 3"/>
    <property type="match status" value="1"/>
</dbReference>
<dbReference type="Pfam" id="PF23446">
    <property type="entry name" value="LysM1_NFP_LYK"/>
    <property type="match status" value="1"/>
</dbReference>
<evidence type="ECO:0000256" key="10">
    <source>
        <dbReference type="SAM" id="MobiDB-lite"/>
    </source>
</evidence>
<organism evidence="14">
    <name type="scientific">Eucalyptus grandis</name>
    <name type="common">Flooded gum</name>
    <dbReference type="NCBI Taxonomy" id="71139"/>
    <lineage>
        <taxon>Eukaryota</taxon>
        <taxon>Viridiplantae</taxon>
        <taxon>Streptophyta</taxon>
        <taxon>Embryophyta</taxon>
        <taxon>Tracheophyta</taxon>
        <taxon>Spermatophyta</taxon>
        <taxon>Magnoliopsida</taxon>
        <taxon>eudicotyledons</taxon>
        <taxon>Gunneridae</taxon>
        <taxon>Pentapetalae</taxon>
        <taxon>rosids</taxon>
        <taxon>malvids</taxon>
        <taxon>Myrtales</taxon>
        <taxon>Myrtaceae</taxon>
        <taxon>Myrtoideae</taxon>
        <taxon>Eucalypteae</taxon>
        <taxon>Eucalyptus</taxon>
    </lineage>
</organism>
<dbReference type="InterPro" id="IPR000719">
    <property type="entry name" value="Prot_kinase_dom"/>
</dbReference>
<evidence type="ECO:0000256" key="1">
    <source>
        <dbReference type="ARBA" id="ARBA00004162"/>
    </source>
</evidence>
<keyword evidence="9" id="KW-1015">Disulfide bond</keyword>
<keyword evidence="5" id="KW-0547">Nucleotide-binding</keyword>
<dbReference type="SUPFAM" id="SSF56112">
    <property type="entry name" value="Protein kinase-like (PK-like)"/>
    <property type="match status" value="1"/>
</dbReference>
<dbReference type="InterPro" id="IPR011009">
    <property type="entry name" value="Kinase-like_dom_sf"/>
</dbReference>
<dbReference type="PANTHER" id="PTHR45927:SF7">
    <property type="entry name" value="LYSM-DOMAIN RECEPTOR-LIKE KINASE"/>
    <property type="match status" value="1"/>
</dbReference>
<dbReference type="InterPro" id="IPR056562">
    <property type="entry name" value="LysM2_CERK1_LYK3_4_5"/>
</dbReference>
<evidence type="ECO:0000256" key="11">
    <source>
        <dbReference type="SAM" id="Phobius"/>
    </source>
</evidence>
<dbReference type="InterPro" id="IPR052611">
    <property type="entry name" value="Plant_RLK_LysM"/>
</dbReference>
<dbReference type="PROSITE" id="PS50011">
    <property type="entry name" value="PROTEIN_KINASE_DOM"/>
    <property type="match status" value="1"/>
</dbReference>
<evidence type="ECO:0000256" key="3">
    <source>
        <dbReference type="ARBA" id="ARBA00022692"/>
    </source>
</evidence>
<dbReference type="GO" id="GO:0004672">
    <property type="term" value="F:protein kinase activity"/>
    <property type="evidence" value="ECO:0007669"/>
    <property type="project" value="InterPro"/>
</dbReference>
<evidence type="ECO:0000259" key="13">
    <source>
        <dbReference type="PROSITE" id="PS50011"/>
    </source>
</evidence>
<dbReference type="OMA" id="HKINHFN"/>